<feature type="compositionally biased region" description="Acidic residues" evidence="7">
    <location>
        <begin position="9"/>
        <end position="20"/>
    </location>
</feature>
<proteinExistence type="inferred from homology"/>
<evidence type="ECO:0000256" key="6">
    <source>
        <dbReference type="RuleBase" id="RU365062"/>
    </source>
</evidence>
<dbReference type="InterPro" id="IPR000872">
    <property type="entry name" value="Tafazzin"/>
</dbReference>
<evidence type="ECO:0000313" key="9">
    <source>
        <dbReference type="Proteomes" id="UP001530315"/>
    </source>
</evidence>
<feature type="compositionally biased region" description="Acidic residues" evidence="7">
    <location>
        <begin position="125"/>
        <end position="137"/>
    </location>
</feature>
<evidence type="ECO:0000256" key="2">
    <source>
        <dbReference type="ARBA" id="ARBA00022679"/>
    </source>
</evidence>
<keyword evidence="5" id="KW-0012">Acyltransferase</keyword>
<dbReference type="GO" id="GO:0006629">
    <property type="term" value="P:lipid metabolic process"/>
    <property type="evidence" value="ECO:0007669"/>
    <property type="project" value="UniProtKB-KW"/>
</dbReference>
<evidence type="ECO:0000313" key="8">
    <source>
        <dbReference type="EMBL" id="KAL3805745.1"/>
    </source>
</evidence>
<comment type="caution">
    <text evidence="8">The sequence shown here is derived from an EMBL/GenBank/DDBJ whole genome shotgun (WGS) entry which is preliminary data.</text>
</comment>
<keyword evidence="9" id="KW-1185">Reference proteome</keyword>
<dbReference type="PANTHER" id="PTHR12497">
    <property type="entry name" value="TAZ PROTEIN TAFAZZIN"/>
    <property type="match status" value="1"/>
</dbReference>
<keyword evidence="2" id="KW-0808">Transferase</keyword>
<dbReference type="PRINTS" id="PR00979">
    <property type="entry name" value="TAFAZZIN"/>
</dbReference>
<reference evidence="8 9" key="1">
    <citation type="submission" date="2024-10" db="EMBL/GenBank/DDBJ databases">
        <title>Updated reference genomes for cyclostephanoid diatoms.</title>
        <authorList>
            <person name="Roberts W.R."/>
            <person name="Alverson A.J."/>
        </authorList>
    </citation>
    <scope>NUCLEOTIDE SEQUENCE [LARGE SCALE GENOMIC DNA]</scope>
    <source>
        <strain evidence="8 9">AJA276-08</strain>
    </source>
</reference>
<evidence type="ECO:0000256" key="5">
    <source>
        <dbReference type="ARBA" id="ARBA00023315"/>
    </source>
</evidence>
<dbReference type="EMBL" id="JALLAZ020000019">
    <property type="protein sequence ID" value="KAL3805745.1"/>
    <property type="molecule type" value="Genomic_DNA"/>
</dbReference>
<keyword evidence="3" id="KW-0443">Lipid metabolism</keyword>
<keyword evidence="4" id="KW-0472">Membrane</keyword>
<organism evidence="8 9">
    <name type="scientific">Stephanodiscus triporus</name>
    <dbReference type="NCBI Taxonomy" id="2934178"/>
    <lineage>
        <taxon>Eukaryota</taxon>
        <taxon>Sar</taxon>
        <taxon>Stramenopiles</taxon>
        <taxon>Ochrophyta</taxon>
        <taxon>Bacillariophyta</taxon>
        <taxon>Coscinodiscophyceae</taxon>
        <taxon>Thalassiosirophycidae</taxon>
        <taxon>Stephanodiscales</taxon>
        <taxon>Stephanodiscaceae</taxon>
        <taxon>Stephanodiscus</taxon>
    </lineage>
</organism>
<dbReference type="GO" id="GO:0016020">
    <property type="term" value="C:membrane"/>
    <property type="evidence" value="ECO:0007669"/>
    <property type="project" value="UniProtKB-SubCell"/>
</dbReference>
<evidence type="ECO:0000256" key="4">
    <source>
        <dbReference type="ARBA" id="ARBA00023136"/>
    </source>
</evidence>
<sequence length="234" mass="26316">MVLRLGRGDDDDDCDDDEDDGQGRPRRHHRRWELITVSNHRSLFNDPGVLSCLLPLPITKQPRYNRWALCSQEYCFNGALPGLIRGYIGAGQGGVWQWTTRGGRCLRTPSASLSDFGRGNGSGPNDDDDNNNDDDDDGAMRIIPATARQRALPLSPVGKLKWGVSKLIAHAPIMLVVIPFAHHGMERLLPQDEDRLHVTVRFGKEISFDDLILEHKSRHGKLWKYSGKVEDDEE</sequence>
<name>A0ABD3QZM7_9STRA</name>
<dbReference type="AlphaFoldDB" id="A0ABD3QZM7"/>
<evidence type="ECO:0000256" key="1">
    <source>
        <dbReference type="ARBA" id="ARBA00004170"/>
    </source>
</evidence>
<dbReference type="Proteomes" id="UP001530315">
    <property type="component" value="Unassembled WGS sequence"/>
</dbReference>
<comment type="similarity">
    <text evidence="6">Belongs to the taffazin family.</text>
</comment>
<feature type="region of interest" description="Disordered" evidence="7">
    <location>
        <begin position="109"/>
        <end position="139"/>
    </location>
</feature>
<evidence type="ECO:0000256" key="7">
    <source>
        <dbReference type="SAM" id="MobiDB-lite"/>
    </source>
</evidence>
<comment type="subcellular location">
    <subcellularLocation>
        <location evidence="1">Membrane</location>
        <topology evidence="1">Peripheral membrane protein</topology>
    </subcellularLocation>
</comment>
<evidence type="ECO:0000256" key="3">
    <source>
        <dbReference type="ARBA" id="ARBA00023098"/>
    </source>
</evidence>
<dbReference type="GO" id="GO:0016746">
    <property type="term" value="F:acyltransferase activity"/>
    <property type="evidence" value="ECO:0007669"/>
    <property type="project" value="UniProtKB-KW"/>
</dbReference>
<dbReference type="PANTHER" id="PTHR12497:SF0">
    <property type="entry name" value="TAFAZZIN"/>
    <property type="match status" value="1"/>
</dbReference>
<protein>
    <recommendedName>
        <fullName evidence="6">Tafazzin family protein</fullName>
    </recommendedName>
</protein>
<feature type="region of interest" description="Disordered" evidence="7">
    <location>
        <begin position="1"/>
        <end position="27"/>
    </location>
</feature>
<gene>
    <name evidence="8" type="ORF">ACHAW5_003825</name>
</gene>
<accession>A0ABD3QZM7</accession>